<dbReference type="FunFam" id="3.40.50.720:FF:000143">
    <property type="entry name" value="Fatty acyl-CoA reductase"/>
    <property type="match status" value="1"/>
</dbReference>
<name>A0AAJ7SG14_9ACAR</name>
<dbReference type="GO" id="GO:0080019">
    <property type="term" value="F:alcohol-forming very long-chain fatty acyl-CoA reductase activity"/>
    <property type="evidence" value="ECO:0007669"/>
    <property type="project" value="InterPro"/>
</dbReference>
<dbReference type="Pfam" id="PF03015">
    <property type="entry name" value="Sterile"/>
    <property type="match status" value="1"/>
</dbReference>
<evidence type="ECO:0000256" key="7">
    <source>
        <dbReference type="ARBA" id="ARBA00023136"/>
    </source>
</evidence>
<comment type="subcellular location">
    <subcellularLocation>
        <location evidence="1">Membrane</location>
        <topology evidence="1">Multi-pass membrane protein</topology>
    </subcellularLocation>
</comment>
<evidence type="ECO:0000256" key="2">
    <source>
        <dbReference type="ARBA" id="ARBA00005928"/>
    </source>
</evidence>
<keyword evidence="4" id="KW-0812">Transmembrane</keyword>
<dbReference type="SUPFAM" id="SSF51735">
    <property type="entry name" value="NAD(P)-binding Rossmann-fold domains"/>
    <property type="match status" value="1"/>
</dbReference>
<dbReference type="InterPro" id="IPR013120">
    <property type="entry name" value="FAR_NAD-bd"/>
</dbReference>
<evidence type="ECO:0000313" key="13">
    <source>
        <dbReference type="RefSeq" id="XP_028967969.1"/>
    </source>
</evidence>
<dbReference type="EC" id="1.2.1.84" evidence="9"/>
<feature type="domain" description="Fatty acyl-CoA reductase C-terminal" evidence="10">
    <location>
        <begin position="353"/>
        <end position="443"/>
    </location>
</feature>
<evidence type="ECO:0000256" key="8">
    <source>
        <dbReference type="ARBA" id="ARBA00052530"/>
    </source>
</evidence>
<comment type="similarity">
    <text evidence="2 9">Belongs to the fatty acyl-CoA reductase family.</text>
</comment>
<dbReference type="RefSeq" id="XP_028967969.1">
    <property type="nucleotide sequence ID" value="XM_029112136.1"/>
</dbReference>
<dbReference type="InterPro" id="IPR026055">
    <property type="entry name" value="FAR"/>
</dbReference>
<organism evidence="12 13">
    <name type="scientific">Galendromus occidentalis</name>
    <name type="common">western predatory mite</name>
    <dbReference type="NCBI Taxonomy" id="34638"/>
    <lineage>
        <taxon>Eukaryota</taxon>
        <taxon>Metazoa</taxon>
        <taxon>Ecdysozoa</taxon>
        <taxon>Arthropoda</taxon>
        <taxon>Chelicerata</taxon>
        <taxon>Arachnida</taxon>
        <taxon>Acari</taxon>
        <taxon>Parasitiformes</taxon>
        <taxon>Mesostigmata</taxon>
        <taxon>Gamasina</taxon>
        <taxon>Phytoseioidea</taxon>
        <taxon>Phytoseiidae</taxon>
        <taxon>Typhlodrominae</taxon>
        <taxon>Galendromus</taxon>
    </lineage>
</organism>
<dbReference type="PANTHER" id="PTHR11011:SF116">
    <property type="entry name" value="FATTY ACYL-COA REDUCTASE CG5065-RELATED"/>
    <property type="match status" value="1"/>
</dbReference>
<dbReference type="InterPro" id="IPR033640">
    <property type="entry name" value="FAR_C"/>
</dbReference>
<comment type="function">
    <text evidence="9">Catalyzes the reduction of fatty acyl-CoA to fatty alcohols.</text>
</comment>
<dbReference type="CDD" id="cd05236">
    <property type="entry name" value="FAR-N_SDR_e"/>
    <property type="match status" value="1"/>
</dbReference>
<dbReference type="GeneID" id="100900035"/>
<dbReference type="GO" id="GO:0035336">
    <property type="term" value="P:long-chain fatty-acyl-CoA metabolic process"/>
    <property type="evidence" value="ECO:0007669"/>
    <property type="project" value="TreeGrafter"/>
</dbReference>
<keyword evidence="6 9" id="KW-0443">Lipid metabolism</keyword>
<evidence type="ECO:0000256" key="1">
    <source>
        <dbReference type="ARBA" id="ARBA00004141"/>
    </source>
</evidence>
<evidence type="ECO:0000259" key="11">
    <source>
        <dbReference type="Pfam" id="PF07993"/>
    </source>
</evidence>
<dbReference type="Gene3D" id="3.40.50.720">
    <property type="entry name" value="NAD(P)-binding Rossmann-like Domain"/>
    <property type="match status" value="1"/>
</dbReference>
<dbReference type="Pfam" id="PF07993">
    <property type="entry name" value="NAD_binding_4"/>
    <property type="match status" value="1"/>
</dbReference>
<dbReference type="GO" id="GO:0102965">
    <property type="term" value="F:alcohol-forming long-chain fatty acyl-CoA reductase activity"/>
    <property type="evidence" value="ECO:0007669"/>
    <property type="project" value="UniProtKB-EC"/>
</dbReference>
<evidence type="ECO:0000256" key="3">
    <source>
        <dbReference type="ARBA" id="ARBA00022516"/>
    </source>
</evidence>
<evidence type="ECO:0000256" key="9">
    <source>
        <dbReference type="RuleBase" id="RU363097"/>
    </source>
</evidence>
<dbReference type="Proteomes" id="UP000694867">
    <property type="component" value="Unplaced"/>
</dbReference>
<sequence>MTKIPEFFSGKNVFITGISGFVGKVLVEKLLRSCPEVKTIYVLVREKKGVNGQKRMENILNAKLFENLHTSDPECFAKVKVISGDLLNRRIIANDADLQVLRETVNVVIHSAASVRFSEPLRNSLEINVRATYEVLELAKTMPHLESFVHVSTAYSNCQMREVKEKIYKCEVDPVNMLSMSEWMTEELMEHITPKLLKDRPNTYTFTKALAENLVELYSECLPIAIVRPSIITGAAFEPSPGWVDNYNGPNGLLIALGTGALTTLYSKLDCTADLIPVDFVANTILAAAKHARDGFKIYNCTSGSQNPIKWRTFMEESVDFPHKYPTTSIIRYPEPRITSHKRLHQIRLFLQHYVPAQVIDAGLRLARRKPMASKLYQRLSMSMDLLEFFATNEWVFENSNTQKLFAGLHNDDKHEFNFDVRTIHWPSYVHTYCAGIRQFLLKGDAGNLEQARAHVRRLKIVKYAYDICGNLLLSWGIWKAGCALLPCADASGFC</sequence>
<dbReference type="CDD" id="cd09071">
    <property type="entry name" value="FAR_C"/>
    <property type="match status" value="1"/>
</dbReference>
<evidence type="ECO:0000256" key="6">
    <source>
        <dbReference type="ARBA" id="ARBA00023098"/>
    </source>
</evidence>
<keyword evidence="12" id="KW-1185">Reference proteome</keyword>
<dbReference type="GO" id="GO:0005777">
    <property type="term" value="C:peroxisome"/>
    <property type="evidence" value="ECO:0007669"/>
    <property type="project" value="TreeGrafter"/>
</dbReference>
<evidence type="ECO:0000256" key="5">
    <source>
        <dbReference type="ARBA" id="ARBA00022989"/>
    </source>
</evidence>
<evidence type="ECO:0000259" key="10">
    <source>
        <dbReference type="Pfam" id="PF03015"/>
    </source>
</evidence>
<dbReference type="GO" id="GO:0016020">
    <property type="term" value="C:membrane"/>
    <property type="evidence" value="ECO:0007669"/>
    <property type="project" value="UniProtKB-SubCell"/>
</dbReference>
<dbReference type="AlphaFoldDB" id="A0AAJ7SG14"/>
<keyword evidence="3 9" id="KW-0444">Lipid biosynthesis</keyword>
<dbReference type="PANTHER" id="PTHR11011">
    <property type="entry name" value="MALE STERILITY PROTEIN 2-RELATED"/>
    <property type="match status" value="1"/>
</dbReference>
<accession>A0AAJ7SG14</accession>
<gene>
    <name evidence="13" type="primary">LOC100900035</name>
</gene>
<reference evidence="13" key="1">
    <citation type="submission" date="2025-08" db="UniProtKB">
        <authorList>
            <consortium name="RefSeq"/>
        </authorList>
    </citation>
    <scope>IDENTIFICATION</scope>
</reference>
<keyword evidence="9" id="KW-0521">NADP</keyword>
<dbReference type="KEGG" id="goe:100900035"/>
<feature type="domain" description="Thioester reductase (TE)" evidence="11">
    <location>
        <begin position="15"/>
        <end position="285"/>
    </location>
</feature>
<proteinExistence type="inferred from homology"/>
<evidence type="ECO:0000256" key="4">
    <source>
        <dbReference type="ARBA" id="ARBA00022692"/>
    </source>
</evidence>
<protein>
    <recommendedName>
        <fullName evidence="9">Fatty acyl-CoA reductase</fullName>
        <ecNumber evidence="9">1.2.1.84</ecNumber>
    </recommendedName>
</protein>
<dbReference type="InterPro" id="IPR036291">
    <property type="entry name" value="NAD(P)-bd_dom_sf"/>
</dbReference>
<keyword evidence="7" id="KW-0472">Membrane</keyword>
<keyword evidence="9" id="KW-0560">Oxidoreductase</keyword>
<keyword evidence="5" id="KW-1133">Transmembrane helix</keyword>
<comment type="catalytic activity">
    <reaction evidence="8 9">
        <text>a long-chain fatty acyl-CoA + 2 NADPH + 2 H(+) = a long-chain primary fatty alcohol + 2 NADP(+) + CoA</text>
        <dbReference type="Rhea" id="RHEA:52716"/>
        <dbReference type="ChEBI" id="CHEBI:15378"/>
        <dbReference type="ChEBI" id="CHEBI:57287"/>
        <dbReference type="ChEBI" id="CHEBI:57783"/>
        <dbReference type="ChEBI" id="CHEBI:58349"/>
        <dbReference type="ChEBI" id="CHEBI:77396"/>
        <dbReference type="ChEBI" id="CHEBI:83139"/>
        <dbReference type="EC" id="1.2.1.84"/>
    </reaction>
</comment>
<evidence type="ECO:0000313" key="12">
    <source>
        <dbReference type="Proteomes" id="UP000694867"/>
    </source>
</evidence>